<dbReference type="PANTHER" id="PTHR46325">
    <property type="entry name" value="CRIB DOMAIN-CONTAINING PROTEIN RIC8"/>
    <property type="match status" value="1"/>
</dbReference>
<dbReference type="InterPro" id="IPR000095">
    <property type="entry name" value="CRIB_dom"/>
</dbReference>
<feature type="compositionally biased region" description="Basic and acidic residues" evidence="1">
    <location>
        <begin position="76"/>
        <end position="114"/>
    </location>
</feature>
<feature type="compositionally biased region" description="Basic and acidic residues" evidence="1">
    <location>
        <begin position="127"/>
        <end position="139"/>
    </location>
</feature>
<gene>
    <name evidence="3" type="ORF">D0Y65_051697</name>
</gene>
<feature type="compositionally biased region" description="Basic residues" evidence="1">
    <location>
        <begin position="218"/>
        <end position="229"/>
    </location>
</feature>
<feature type="compositionally biased region" description="Polar residues" evidence="1">
    <location>
        <begin position="158"/>
        <end position="170"/>
    </location>
</feature>
<dbReference type="PROSITE" id="PS50108">
    <property type="entry name" value="CRIB"/>
    <property type="match status" value="1"/>
</dbReference>
<organism evidence="3 4">
    <name type="scientific">Glycine soja</name>
    <name type="common">Wild soybean</name>
    <dbReference type="NCBI Taxonomy" id="3848"/>
    <lineage>
        <taxon>Eukaryota</taxon>
        <taxon>Viridiplantae</taxon>
        <taxon>Streptophyta</taxon>
        <taxon>Embryophyta</taxon>
        <taxon>Tracheophyta</taxon>
        <taxon>Spermatophyta</taxon>
        <taxon>Magnoliopsida</taxon>
        <taxon>eudicotyledons</taxon>
        <taxon>Gunneridae</taxon>
        <taxon>Pentapetalae</taxon>
        <taxon>rosids</taxon>
        <taxon>fabids</taxon>
        <taxon>Fabales</taxon>
        <taxon>Fabaceae</taxon>
        <taxon>Papilionoideae</taxon>
        <taxon>50 kb inversion clade</taxon>
        <taxon>NPAAA clade</taxon>
        <taxon>indigoferoid/millettioid clade</taxon>
        <taxon>Phaseoleae</taxon>
        <taxon>Glycine</taxon>
        <taxon>Glycine subgen. Soja</taxon>
    </lineage>
</organism>
<dbReference type="AlphaFoldDB" id="A0A445FHA4"/>
<evidence type="ECO:0000313" key="3">
    <source>
        <dbReference type="EMBL" id="RZB48268.1"/>
    </source>
</evidence>
<dbReference type="EMBL" id="QZWG01000019">
    <property type="protein sequence ID" value="RZB48268.1"/>
    <property type="molecule type" value="Genomic_DNA"/>
</dbReference>
<dbReference type="Gramene" id="XM_028360967.1">
    <property type="protein sequence ID" value="XP_028216768.1"/>
    <property type="gene ID" value="LOC114398849"/>
</dbReference>
<dbReference type="PANTHER" id="PTHR46325:SF43">
    <property type="entry name" value="ROP-INTERACTIVE CRIB MOTIF PROTEIN"/>
    <property type="match status" value="1"/>
</dbReference>
<protein>
    <submittedName>
        <fullName evidence="3">CRIB domain-containing protein RIC3</fullName>
    </submittedName>
</protein>
<feature type="region of interest" description="Disordered" evidence="1">
    <location>
        <begin position="31"/>
        <end position="266"/>
    </location>
</feature>
<keyword evidence="4" id="KW-1185">Reference proteome</keyword>
<sequence length="266" mass="29943">MSNNNKVKGLLKGLRFISQIFDTDEKDSEIQISNPTDVKHVAHLGSGSSENDPSWMNEFESVPWNSSAPQNLNGDIHSKRSDNSVQRTSHDSMERGSRSGHSQSEEKDSREFPKSSKRQTKSMGNIRESHAKEKSDRPRPPKKSSKPNSHPNDPCNGDTDSLEQQQQGSDLSPKKSRPKMSKDGSNVGSGSSKSRSKPHHHHHHHHSKDSNSNIKEVHARHSSKSRTKHGSFEEDAQTRNKHGSFEEEEGQFQRRSTENILKSYPN</sequence>
<proteinExistence type="predicted"/>
<comment type="caution">
    <text evidence="3">The sequence shown here is derived from an EMBL/GenBank/DDBJ whole genome shotgun (WGS) entry which is preliminary data.</text>
</comment>
<feature type="compositionally biased region" description="Polar residues" evidence="1">
    <location>
        <begin position="63"/>
        <end position="73"/>
    </location>
</feature>
<accession>A0A445FHA4</accession>
<evidence type="ECO:0000259" key="2">
    <source>
        <dbReference type="PROSITE" id="PS50108"/>
    </source>
</evidence>
<feature type="domain" description="CRIB" evidence="2">
    <location>
        <begin position="32"/>
        <end position="45"/>
    </location>
</feature>
<evidence type="ECO:0000313" key="4">
    <source>
        <dbReference type="Proteomes" id="UP000289340"/>
    </source>
</evidence>
<feature type="compositionally biased region" description="Basic residues" evidence="1">
    <location>
        <begin position="194"/>
        <end position="207"/>
    </location>
</feature>
<evidence type="ECO:0000256" key="1">
    <source>
        <dbReference type="SAM" id="MobiDB-lite"/>
    </source>
</evidence>
<reference evidence="3 4" key="1">
    <citation type="submission" date="2018-09" db="EMBL/GenBank/DDBJ databases">
        <title>A high-quality reference genome of wild soybean provides a powerful tool to mine soybean genomes.</title>
        <authorList>
            <person name="Xie M."/>
            <person name="Chung C.Y.L."/>
            <person name="Li M.-W."/>
            <person name="Wong F.-L."/>
            <person name="Chan T.-F."/>
            <person name="Lam H.-M."/>
        </authorList>
    </citation>
    <scope>NUCLEOTIDE SEQUENCE [LARGE SCALE GENOMIC DNA]</scope>
    <source>
        <strain evidence="4">cv. W05</strain>
        <tissue evidence="3">Hypocotyl of etiolated seedlings</tissue>
    </source>
</reference>
<feature type="compositionally biased region" description="Low complexity" evidence="1">
    <location>
        <begin position="183"/>
        <end position="193"/>
    </location>
</feature>
<dbReference type="Proteomes" id="UP000289340">
    <property type="component" value="Chromosome 19"/>
</dbReference>
<name>A0A445FHA4_GLYSO</name>